<keyword evidence="4" id="KW-0949">S-adenosyl-L-methionine</keyword>
<reference evidence="5 6" key="1">
    <citation type="journal article" date="2012" name="J. Bacteriol.">
        <title>Complete genome sequences of Desulfosporosinus orientis DSM765T, Desulfosporosinus youngiae DSM17734T, Desulfosporosinus meridiei DSM13257T, and Desulfosporosinus acidiphilus DSM22704T.</title>
        <authorList>
            <person name="Pester M."/>
            <person name="Brambilla E."/>
            <person name="Alazard D."/>
            <person name="Rattei T."/>
            <person name="Weinmaier T."/>
            <person name="Han J."/>
            <person name="Lucas S."/>
            <person name="Lapidus A."/>
            <person name="Cheng J.F."/>
            <person name="Goodwin L."/>
            <person name="Pitluck S."/>
            <person name="Peters L."/>
            <person name="Ovchinnikova G."/>
            <person name="Teshima H."/>
            <person name="Detter J.C."/>
            <person name="Han C.S."/>
            <person name="Tapia R."/>
            <person name="Land M.L."/>
            <person name="Hauser L."/>
            <person name="Kyrpides N.C."/>
            <person name="Ivanova N.N."/>
            <person name="Pagani I."/>
            <person name="Huntmann M."/>
            <person name="Wei C.L."/>
            <person name="Davenport K.W."/>
            <person name="Daligault H."/>
            <person name="Chain P.S."/>
            <person name="Chen A."/>
            <person name="Mavromatis K."/>
            <person name="Markowitz V."/>
            <person name="Szeto E."/>
            <person name="Mikhailova N."/>
            <person name="Pati A."/>
            <person name="Wagner M."/>
            <person name="Woyke T."/>
            <person name="Ollivier B."/>
            <person name="Klenk H.P."/>
            <person name="Spring S."/>
            <person name="Loy A."/>
        </authorList>
    </citation>
    <scope>NUCLEOTIDE SEQUENCE [LARGE SCALE GENOMIC DNA]</scope>
    <source>
        <strain evidence="6">DSM 22704 / JCM 16185 / SJ4</strain>
    </source>
</reference>
<dbReference type="EC" id="2.1.1.-" evidence="4"/>
<dbReference type="AlphaFoldDB" id="I4D598"/>
<evidence type="ECO:0000256" key="4">
    <source>
        <dbReference type="RuleBase" id="RU362030"/>
    </source>
</evidence>
<dbReference type="OrthoDB" id="9806164at2"/>
<dbReference type="InterPro" id="IPR011610">
    <property type="entry name" value="SAM_mthyl_Trfase_ML2640-like"/>
</dbReference>
<dbReference type="SUPFAM" id="SSF53335">
    <property type="entry name" value="S-adenosyl-L-methionine-dependent methyltransferases"/>
    <property type="match status" value="1"/>
</dbReference>
<dbReference type="RefSeq" id="WP_014826977.1">
    <property type="nucleotide sequence ID" value="NC_018068.1"/>
</dbReference>
<dbReference type="eggNOG" id="COG3315">
    <property type="taxonomic scope" value="Bacteria"/>
</dbReference>
<gene>
    <name evidence="5" type="ordered locus">Desaci_1997</name>
</gene>
<evidence type="ECO:0000256" key="2">
    <source>
        <dbReference type="ARBA" id="ARBA00022603"/>
    </source>
</evidence>
<dbReference type="PANTHER" id="PTHR43619">
    <property type="entry name" value="S-ADENOSYL-L-METHIONINE-DEPENDENT METHYLTRANSFERASE YKTD-RELATED"/>
    <property type="match status" value="1"/>
</dbReference>
<keyword evidence="2 4" id="KW-0489">Methyltransferase</keyword>
<dbReference type="InterPro" id="IPR007213">
    <property type="entry name" value="Ppm1/Ppm2/Tcmp"/>
</dbReference>
<protein>
    <recommendedName>
        <fullName evidence="4">S-adenosyl-L-methionine-dependent methyltransferase</fullName>
        <ecNumber evidence="4">2.1.1.-</ecNumber>
    </recommendedName>
</protein>
<dbReference type="Gene3D" id="3.40.50.150">
    <property type="entry name" value="Vaccinia Virus protein VP39"/>
    <property type="match status" value="1"/>
</dbReference>
<evidence type="ECO:0000256" key="3">
    <source>
        <dbReference type="ARBA" id="ARBA00022679"/>
    </source>
</evidence>
<accession>I4D598</accession>
<proteinExistence type="inferred from homology"/>
<evidence type="ECO:0000256" key="1">
    <source>
        <dbReference type="ARBA" id="ARBA00008138"/>
    </source>
</evidence>
<comment type="function">
    <text evidence="4">Exhibits S-adenosyl-L-methionine-dependent methyltransferase activity.</text>
</comment>
<keyword evidence="6" id="KW-1185">Reference proteome</keyword>
<dbReference type="NCBIfam" id="TIGR00027">
    <property type="entry name" value="mthyl_TIGR00027"/>
    <property type="match status" value="1"/>
</dbReference>
<dbReference type="Proteomes" id="UP000002892">
    <property type="component" value="Chromosome"/>
</dbReference>
<dbReference type="GO" id="GO:0032259">
    <property type="term" value="P:methylation"/>
    <property type="evidence" value="ECO:0007669"/>
    <property type="project" value="UniProtKB-KW"/>
</dbReference>
<evidence type="ECO:0000313" key="5">
    <source>
        <dbReference type="EMBL" id="AFM40972.1"/>
    </source>
</evidence>
<dbReference type="GO" id="GO:0008168">
    <property type="term" value="F:methyltransferase activity"/>
    <property type="evidence" value="ECO:0007669"/>
    <property type="project" value="UniProtKB-UniRule"/>
</dbReference>
<dbReference type="PANTHER" id="PTHR43619:SF2">
    <property type="entry name" value="S-ADENOSYL-L-METHIONINE-DEPENDENT METHYLTRANSFERASES SUPERFAMILY PROTEIN"/>
    <property type="match status" value="1"/>
</dbReference>
<dbReference type="KEGG" id="dai:Desaci_1997"/>
<name>I4D598_DESAJ</name>
<sequence length="302" mass="34200">MVSRNPSGTAFMMAFLRGFHAVNDNAKIFNDPLAYDLIPEEVREAFKQHLIKSAAEMAPELAKECTNAETSLRLAVRIMAGPVLARARFVEERLEEAIRKGIRQYIILGAGLDTFAYRRLDLTDRLQVFELDLPYTQEIKCQLLGRLNLEKPDFLHYIPVDFTKDNLASALSESKYDSGQVSFFSWMGVTHYLPIESVLSTLKAIMRLSSSGSEIVFDYYDKSAFDPDKGSNRIKYIMKNTKTIGETIITGFDPSKLSMEFALLGLRLLNNLGPDEIQQKYFKECNEGYAASEHVHLALATW</sequence>
<evidence type="ECO:0000313" key="6">
    <source>
        <dbReference type="Proteomes" id="UP000002892"/>
    </source>
</evidence>
<comment type="similarity">
    <text evidence="1 4">Belongs to the UPF0677 family.</text>
</comment>
<dbReference type="Pfam" id="PF04072">
    <property type="entry name" value="LCM"/>
    <property type="match status" value="1"/>
</dbReference>
<dbReference type="STRING" id="646529.Desaci_1997"/>
<dbReference type="EMBL" id="CP003639">
    <property type="protein sequence ID" value="AFM40972.1"/>
    <property type="molecule type" value="Genomic_DNA"/>
</dbReference>
<dbReference type="HOGENOM" id="CLU_056160_3_0_9"/>
<dbReference type="InterPro" id="IPR029063">
    <property type="entry name" value="SAM-dependent_MTases_sf"/>
</dbReference>
<organism evidence="5 6">
    <name type="scientific">Desulfosporosinus acidiphilus (strain DSM 22704 / JCM 16185 / SJ4)</name>
    <dbReference type="NCBI Taxonomy" id="646529"/>
    <lineage>
        <taxon>Bacteria</taxon>
        <taxon>Bacillati</taxon>
        <taxon>Bacillota</taxon>
        <taxon>Clostridia</taxon>
        <taxon>Eubacteriales</taxon>
        <taxon>Desulfitobacteriaceae</taxon>
        <taxon>Desulfosporosinus</taxon>
    </lineage>
</organism>
<keyword evidence="3 5" id="KW-0808">Transferase</keyword>